<dbReference type="InterPro" id="IPR010111">
    <property type="entry name" value="Kynureninase"/>
</dbReference>
<dbReference type="Gene3D" id="3.40.640.10">
    <property type="entry name" value="Type I PLP-dependent aspartate aminotransferase-like (Major domain)"/>
    <property type="match status" value="1"/>
</dbReference>
<proteinExistence type="inferred from homology"/>
<dbReference type="EMBL" id="CP095043">
    <property type="protein sequence ID" value="UOQ59049.1"/>
    <property type="molecule type" value="Genomic_DNA"/>
</dbReference>
<dbReference type="EC" id="3.7.1.3" evidence="4"/>
<dbReference type="InterPro" id="IPR015421">
    <property type="entry name" value="PyrdxlP-dep_Trfase_major"/>
</dbReference>
<dbReference type="SUPFAM" id="SSF53383">
    <property type="entry name" value="PLP-dependent transferases"/>
    <property type="match status" value="1"/>
</dbReference>
<keyword evidence="6" id="KW-0032">Aminotransferase</keyword>
<comment type="catalytic activity">
    <reaction evidence="4">
        <text>3-hydroxy-L-kynurenine + H2O = 3-hydroxyanthranilate + L-alanine + H(+)</text>
        <dbReference type="Rhea" id="RHEA:25143"/>
        <dbReference type="ChEBI" id="CHEBI:15377"/>
        <dbReference type="ChEBI" id="CHEBI:15378"/>
        <dbReference type="ChEBI" id="CHEBI:36559"/>
        <dbReference type="ChEBI" id="CHEBI:57972"/>
        <dbReference type="ChEBI" id="CHEBI:58125"/>
        <dbReference type="EC" id="3.7.1.3"/>
    </reaction>
</comment>
<comment type="function">
    <text evidence="4">Catalyzes the cleavage of L-kynurenine (L-Kyn) and L-3-hydroxykynurenine (L-3OHKyn) into anthranilic acid (AA) and 3-hydroxyanthranilic acid (3-OHAA), respectively.</text>
</comment>
<evidence type="ECO:0000256" key="2">
    <source>
        <dbReference type="ARBA" id="ARBA00022801"/>
    </source>
</evidence>
<dbReference type="Proteomes" id="UP000831775">
    <property type="component" value="Chromosome"/>
</dbReference>
<keyword evidence="1 4" id="KW-0662">Pyridine nucleotide biosynthesis</keyword>
<evidence type="ECO:0000256" key="5">
    <source>
        <dbReference type="RuleBase" id="RU004508"/>
    </source>
</evidence>
<comment type="subunit">
    <text evidence="4">Homodimer.</text>
</comment>
<organism evidence="6 7">
    <name type="scientific">Leucobacter rhizosphaerae</name>
    <dbReference type="NCBI Taxonomy" id="2932245"/>
    <lineage>
        <taxon>Bacteria</taxon>
        <taxon>Bacillati</taxon>
        <taxon>Actinomycetota</taxon>
        <taxon>Actinomycetes</taxon>
        <taxon>Micrococcales</taxon>
        <taxon>Microbacteriaceae</taxon>
        <taxon>Leucobacter</taxon>
    </lineage>
</organism>
<keyword evidence="3 4" id="KW-0663">Pyridoxal phosphate</keyword>
<dbReference type="PANTHER" id="PTHR14084">
    <property type="entry name" value="KYNURENINASE"/>
    <property type="match status" value="1"/>
</dbReference>
<evidence type="ECO:0000256" key="1">
    <source>
        <dbReference type="ARBA" id="ARBA00022642"/>
    </source>
</evidence>
<evidence type="ECO:0000256" key="4">
    <source>
        <dbReference type="PIRNR" id="PIRNR038800"/>
    </source>
</evidence>
<name>A0ABY4FSA2_9MICO</name>
<comment type="catalytic activity">
    <reaction evidence="4">
        <text>L-kynurenine + H2O = anthranilate + L-alanine + H(+)</text>
        <dbReference type="Rhea" id="RHEA:16813"/>
        <dbReference type="ChEBI" id="CHEBI:15377"/>
        <dbReference type="ChEBI" id="CHEBI:15378"/>
        <dbReference type="ChEBI" id="CHEBI:16567"/>
        <dbReference type="ChEBI" id="CHEBI:57959"/>
        <dbReference type="ChEBI" id="CHEBI:57972"/>
        <dbReference type="EC" id="3.7.1.3"/>
    </reaction>
</comment>
<comment type="pathway">
    <text evidence="4">Amino-acid degradation; L-kynurenine degradation; L-alanine and anthranilate from L-kynurenine: step 1/1.</text>
</comment>
<keyword evidence="6" id="KW-0808">Transferase</keyword>
<sequence length="416" mass="44445">MTLAPDASTLDPTAAATALDAQDPLAHFRDRFVLHDEVRSYLDGNSLGRPLRATRDRLPAFVDEVWGGRLIRAWDEQWIDAPVALGDRLGAAALGAAPGQTVVADSTTVLLYKLMRAAAAARSDRREVIADTENFPTDRFVLEGVAAEHGLTVRWIEPDPSAGVTEAQVRAELSERTAFVLLSHVAFKSGFIADVPAITAAAHEAGALVLWDLCHSVGLVPTELDAWGVDLAVGCSYKYLNGGPGAPAFAYVAAGVQGALRQPVQGWFGAADPFGMTETYVPSRGIRQIISGTPPILGMQPIADMVTLIEEAGIAAIRAKSIALTEFVVDVVDSRLARFGVRVISPRDPSIRGGHVTLDHPAFREIVAELWQRGIIPDFRPPQGIRIGLSPLSTSFAEVAAGLSAIEERLAARQVE</sequence>
<keyword evidence="2 4" id="KW-0378">Hydrolase</keyword>
<protein>
    <recommendedName>
        <fullName evidence="4">Kynureninase</fullName>
        <ecNumber evidence="4">3.7.1.3</ecNumber>
    </recommendedName>
</protein>
<dbReference type="InterPro" id="IPR000653">
    <property type="entry name" value="DegT/StrS_aminotransferase"/>
</dbReference>
<gene>
    <name evidence="6" type="ORF">MUN76_08225</name>
</gene>
<comment type="similarity">
    <text evidence="5">Belongs to the DegT/DnrJ/EryC1 family.</text>
</comment>
<evidence type="ECO:0000313" key="7">
    <source>
        <dbReference type="Proteomes" id="UP000831775"/>
    </source>
</evidence>
<accession>A0ABY4FSA2</accession>
<evidence type="ECO:0000256" key="3">
    <source>
        <dbReference type="ARBA" id="ARBA00022898"/>
    </source>
</evidence>
<dbReference type="RefSeq" id="WP_244683867.1">
    <property type="nucleotide sequence ID" value="NZ_CP095043.1"/>
</dbReference>
<comment type="cofactor">
    <cofactor evidence="4">
        <name>pyridoxal 5'-phosphate</name>
        <dbReference type="ChEBI" id="CHEBI:597326"/>
    </cofactor>
</comment>
<dbReference type="GO" id="GO:0008483">
    <property type="term" value="F:transaminase activity"/>
    <property type="evidence" value="ECO:0007669"/>
    <property type="project" value="UniProtKB-KW"/>
</dbReference>
<dbReference type="InterPro" id="IPR015422">
    <property type="entry name" value="PyrdxlP-dep_Trfase_small"/>
</dbReference>
<evidence type="ECO:0000313" key="6">
    <source>
        <dbReference type="EMBL" id="UOQ59049.1"/>
    </source>
</evidence>
<dbReference type="PANTHER" id="PTHR14084:SF0">
    <property type="entry name" value="KYNURENINASE"/>
    <property type="match status" value="1"/>
</dbReference>
<dbReference type="Pfam" id="PF01041">
    <property type="entry name" value="DegT_DnrJ_EryC1"/>
    <property type="match status" value="1"/>
</dbReference>
<dbReference type="PIRSF" id="PIRSF038800">
    <property type="entry name" value="KYNU"/>
    <property type="match status" value="1"/>
</dbReference>
<comment type="similarity">
    <text evidence="4">Belongs to the kynureninase family.</text>
</comment>
<comment type="pathway">
    <text evidence="4">Cofactor biosynthesis; NAD(+) biosynthesis; quinolinate from L-kynurenine: step 2/3.</text>
</comment>
<dbReference type="Pfam" id="PF22580">
    <property type="entry name" value="KYNU_C"/>
    <property type="match status" value="1"/>
</dbReference>
<dbReference type="Gene3D" id="3.90.1150.10">
    <property type="entry name" value="Aspartate Aminotransferase, domain 1"/>
    <property type="match status" value="1"/>
</dbReference>
<reference evidence="6 7" key="1">
    <citation type="submission" date="2022-04" db="EMBL/GenBank/DDBJ databases">
        <title>Leucobacter sp. isolated from rhizosphere of onion.</title>
        <authorList>
            <person name="Won M."/>
            <person name="Lee C.-M."/>
            <person name="Woen H.-Y."/>
            <person name="Kwon S.-W."/>
        </authorList>
    </citation>
    <scope>NUCLEOTIDE SEQUENCE [LARGE SCALE GENOMIC DNA]</scope>
    <source>
        <strain evidence="6 7">H25R-14</strain>
    </source>
</reference>
<dbReference type="InterPro" id="IPR015424">
    <property type="entry name" value="PyrdxlP-dep_Trfase"/>
</dbReference>
<keyword evidence="7" id="KW-1185">Reference proteome</keyword>